<dbReference type="KEGG" id="cte:CT2110"/>
<keyword evidence="2" id="KW-1185">Reference proteome</keyword>
<dbReference type="Proteomes" id="UP000001007">
    <property type="component" value="Chromosome"/>
</dbReference>
<protein>
    <submittedName>
        <fullName evidence="1">Uncharacterized protein</fullName>
    </submittedName>
</protein>
<dbReference type="STRING" id="194439.CT2110"/>
<dbReference type="EnsemblBacteria" id="AAM73326">
    <property type="protein sequence ID" value="AAM73326"/>
    <property type="gene ID" value="CT2110"/>
</dbReference>
<dbReference type="AlphaFoldDB" id="Q8KAP6"/>
<proteinExistence type="predicted"/>
<dbReference type="HOGENOM" id="CLU_3355305_0_0_10"/>
<reference evidence="1 2" key="1">
    <citation type="journal article" date="2002" name="Proc. Natl. Acad. Sci. U.S.A.">
        <title>The complete genome sequence of Chlorobium tepidum TLS, a photosynthetic, anaerobic, green-sulfur bacterium.</title>
        <authorList>
            <person name="Eisen J.A."/>
            <person name="Nelson K.E."/>
            <person name="Paulsen I.T."/>
            <person name="Heidelberg J.F."/>
            <person name="Wu M."/>
            <person name="Dodson R.J."/>
            <person name="Deboy R."/>
            <person name="Gwinn M.L."/>
            <person name="Nelson W.C."/>
            <person name="Haft D.H."/>
            <person name="Hickey E.K."/>
            <person name="Peterson J.D."/>
            <person name="Durkin A.S."/>
            <person name="Kolonay J.L."/>
            <person name="Yang F."/>
            <person name="Holt I."/>
            <person name="Umayam L.A."/>
            <person name="Mason T."/>
            <person name="Brenner M."/>
            <person name="Shea T.P."/>
            <person name="Parksey D."/>
            <person name="Nierman W.C."/>
            <person name="Feldblyum T.V."/>
            <person name="Hansen C.L."/>
            <person name="Craven M.B."/>
            <person name="Radune D."/>
            <person name="Vamathevan J."/>
            <person name="Khouri H."/>
            <person name="White O."/>
            <person name="Gruber T.M."/>
            <person name="Ketchum K.A."/>
            <person name="Venter J.C."/>
            <person name="Tettelin H."/>
            <person name="Bryant D.A."/>
            <person name="Fraser C.M."/>
        </authorList>
    </citation>
    <scope>NUCLEOTIDE SEQUENCE [LARGE SCALE GENOMIC DNA]</scope>
    <source>
        <strain evidence="2">ATCC 49652 / DSM 12025 / NBRC 103806 / TLS</strain>
    </source>
</reference>
<accession>Q8KAP6</accession>
<organism evidence="1 2">
    <name type="scientific">Chlorobaculum tepidum (strain ATCC 49652 / DSM 12025 / NBRC 103806 / TLS)</name>
    <name type="common">Chlorobium tepidum</name>
    <dbReference type="NCBI Taxonomy" id="194439"/>
    <lineage>
        <taxon>Bacteria</taxon>
        <taxon>Pseudomonadati</taxon>
        <taxon>Chlorobiota</taxon>
        <taxon>Chlorobiia</taxon>
        <taxon>Chlorobiales</taxon>
        <taxon>Chlorobiaceae</taxon>
        <taxon>Chlorobaculum</taxon>
    </lineage>
</organism>
<sequence>MVSNLLKSLKKEVLEYAVLPFLFYTPAIRPYTVISP</sequence>
<evidence type="ECO:0000313" key="2">
    <source>
        <dbReference type="Proteomes" id="UP000001007"/>
    </source>
</evidence>
<gene>
    <name evidence="1" type="ordered locus">CT2110</name>
</gene>
<evidence type="ECO:0000313" key="1">
    <source>
        <dbReference type="EMBL" id="AAM73326.1"/>
    </source>
</evidence>
<name>Q8KAP6_CHLTE</name>
<dbReference type="EMBL" id="AE006470">
    <property type="protein sequence ID" value="AAM73326.1"/>
    <property type="molecule type" value="Genomic_DNA"/>
</dbReference>